<evidence type="ECO:0008006" key="4">
    <source>
        <dbReference type="Google" id="ProtNLM"/>
    </source>
</evidence>
<dbReference type="NCBIfam" id="NF041644">
    <property type="entry name" value="CBO0543_fam"/>
    <property type="match status" value="1"/>
</dbReference>
<dbReference type="InterPro" id="IPR048147">
    <property type="entry name" value="CBO0543-like"/>
</dbReference>
<dbReference type="AlphaFoldDB" id="A0A6L3V1U8"/>
<keyword evidence="1" id="KW-1133">Transmembrane helix</keyword>
<evidence type="ECO:0000256" key="1">
    <source>
        <dbReference type="SAM" id="Phobius"/>
    </source>
</evidence>
<protein>
    <recommendedName>
        <fullName evidence="4">Group-specific protein</fullName>
    </recommendedName>
</protein>
<feature type="transmembrane region" description="Helical" evidence="1">
    <location>
        <begin position="35"/>
        <end position="56"/>
    </location>
</feature>
<feature type="transmembrane region" description="Helical" evidence="1">
    <location>
        <begin position="99"/>
        <end position="116"/>
    </location>
</feature>
<sequence>MLPAILFASLLGTYLDLYFVGIGMYAFPLRLLPDIFSINILFTLIGLPLLILFFLFVAKRLSIVKKAGFILCISLLMASVEKWSEEKGLFVHDESWRHYYSFIGYFFYLVTIYLFYRMSALRNQKK</sequence>
<keyword evidence="3" id="KW-1185">Reference proteome</keyword>
<dbReference type="RefSeq" id="WP_151536650.1">
    <property type="nucleotide sequence ID" value="NZ_WBOS01000015.1"/>
</dbReference>
<feature type="transmembrane region" description="Helical" evidence="1">
    <location>
        <begin position="63"/>
        <end position="79"/>
    </location>
</feature>
<evidence type="ECO:0000313" key="2">
    <source>
        <dbReference type="EMBL" id="KAB2330163.1"/>
    </source>
</evidence>
<gene>
    <name evidence="2" type="ORF">F7731_20470</name>
</gene>
<keyword evidence="1" id="KW-0812">Transmembrane</keyword>
<name>A0A6L3V1U8_9BACI</name>
<evidence type="ECO:0000313" key="3">
    <source>
        <dbReference type="Proteomes" id="UP000481030"/>
    </source>
</evidence>
<dbReference type="EMBL" id="WBOS01000015">
    <property type="protein sequence ID" value="KAB2330163.1"/>
    <property type="molecule type" value="Genomic_DNA"/>
</dbReference>
<dbReference type="OrthoDB" id="2930674at2"/>
<keyword evidence="1" id="KW-0472">Membrane</keyword>
<proteinExistence type="predicted"/>
<accession>A0A6L3V1U8</accession>
<dbReference type="Proteomes" id="UP000481030">
    <property type="component" value="Unassembled WGS sequence"/>
</dbReference>
<comment type="caution">
    <text evidence="2">The sequence shown here is derived from an EMBL/GenBank/DDBJ whole genome shotgun (WGS) entry which is preliminary data.</text>
</comment>
<reference evidence="2 3" key="1">
    <citation type="journal article" date="2016" name="Antonie Van Leeuwenhoek">
        <title>Bacillus depressus sp. nov., isolated from soil of a sunflower field.</title>
        <authorList>
            <person name="Wei X."/>
            <person name="Xin D."/>
            <person name="Xin Y."/>
            <person name="Zhang H."/>
            <person name="Wang T."/>
            <person name="Zhang J."/>
        </authorList>
    </citation>
    <scope>NUCLEOTIDE SEQUENCE [LARGE SCALE GENOMIC DNA]</scope>
    <source>
        <strain evidence="2 3">BZ1</strain>
    </source>
</reference>
<organism evidence="2 3">
    <name type="scientific">Cytobacillus depressus</name>
    <dbReference type="NCBI Taxonomy" id="1602942"/>
    <lineage>
        <taxon>Bacteria</taxon>
        <taxon>Bacillati</taxon>
        <taxon>Bacillota</taxon>
        <taxon>Bacilli</taxon>
        <taxon>Bacillales</taxon>
        <taxon>Bacillaceae</taxon>
        <taxon>Cytobacillus</taxon>
    </lineage>
</organism>
<feature type="transmembrane region" description="Helical" evidence="1">
    <location>
        <begin position="7"/>
        <end position="29"/>
    </location>
</feature>